<comment type="caution">
    <text evidence="1">The sequence shown here is derived from an EMBL/GenBank/DDBJ whole genome shotgun (WGS) entry which is preliminary data.</text>
</comment>
<name>A4AB52_9GAMM</name>
<dbReference type="AlphaFoldDB" id="A4AB52"/>
<keyword evidence="2" id="KW-1185">Reference proteome</keyword>
<evidence type="ECO:0000313" key="1">
    <source>
        <dbReference type="EMBL" id="EAQ96924.1"/>
    </source>
</evidence>
<accession>A4AB52</accession>
<dbReference type="Proteomes" id="UP000019205">
    <property type="component" value="Chromosome"/>
</dbReference>
<organism evidence="1 2">
    <name type="scientific">Congregibacter litoralis KT71</name>
    <dbReference type="NCBI Taxonomy" id="314285"/>
    <lineage>
        <taxon>Bacteria</taxon>
        <taxon>Pseudomonadati</taxon>
        <taxon>Pseudomonadota</taxon>
        <taxon>Gammaproteobacteria</taxon>
        <taxon>Cellvibrionales</taxon>
        <taxon>Halieaceae</taxon>
        <taxon>Congregibacter</taxon>
    </lineage>
</organism>
<dbReference type="EMBL" id="AAOA02000003">
    <property type="protein sequence ID" value="EAQ96924.1"/>
    <property type="molecule type" value="Genomic_DNA"/>
</dbReference>
<dbReference type="HOGENOM" id="CLU_125911_0_0_6"/>
<reference evidence="1 2" key="1">
    <citation type="journal article" date="2007" name="Proc. Natl. Acad. Sci. U.S.A.">
        <title>Characterization of a marine gammaproteobacterium capable of aerobic anoxygenic photosynthesis.</title>
        <authorList>
            <person name="Fuchs B.M."/>
            <person name="Spring S."/>
            <person name="Teeling H."/>
            <person name="Quast C."/>
            <person name="Wulf J."/>
            <person name="Schattenhofer M."/>
            <person name="Yan S."/>
            <person name="Ferriera S."/>
            <person name="Johnson J."/>
            <person name="Glockner F.O."/>
            <person name="Amann R."/>
        </authorList>
    </citation>
    <scope>NUCLEOTIDE SEQUENCE [LARGE SCALE GENOMIC DNA]</scope>
    <source>
        <strain evidence="1">KT71</strain>
    </source>
</reference>
<sequence length="145" mass="16319">MISRRQFLLGAATGFVLPRFYERAVNFFDNHGEALLQAPKSAHTTVIASREITDSFTLYLGDPSEEPPEMTLRQFVERYSFEPVEEALAEWAETGIEPDDTLDWSTVCDAWCLHDSPNVRAYELLCDLDLGPNSSADSPVGEVRF</sequence>
<dbReference type="RefSeq" id="WP_008294733.1">
    <property type="nucleotide sequence ID" value="NZ_CM002299.1"/>
</dbReference>
<protein>
    <submittedName>
        <fullName evidence="1">Uncharacterized protein</fullName>
    </submittedName>
</protein>
<proteinExistence type="predicted"/>
<reference evidence="1 2" key="2">
    <citation type="journal article" date="2009" name="PLoS ONE">
        <title>The photosynthetic apparatus and its regulation in the aerobic gammaproteobacterium Congregibacter litoralis gen. nov., sp. nov.</title>
        <authorList>
            <person name="Spring S."/>
            <person name="Lunsdorf H."/>
            <person name="Fuchs B.M."/>
            <person name="Tindall B.J."/>
        </authorList>
    </citation>
    <scope>NUCLEOTIDE SEQUENCE [LARGE SCALE GENOMIC DNA]</scope>
    <source>
        <strain evidence="1">KT71</strain>
    </source>
</reference>
<dbReference type="STRING" id="314285.KT71_11504"/>
<evidence type="ECO:0000313" key="2">
    <source>
        <dbReference type="Proteomes" id="UP000019205"/>
    </source>
</evidence>
<gene>
    <name evidence="1" type="ORF">KT71_11504</name>
</gene>